<dbReference type="SUPFAM" id="SSF81653">
    <property type="entry name" value="Calcium ATPase, transduction domain A"/>
    <property type="match status" value="1"/>
</dbReference>
<evidence type="ECO:0000256" key="10">
    <source>
        <dbReference type="RuleBase" id="RU362081"/>
    </source>
</evidence>
<evidence type="ECO:0000256" key="7">
    <source>
        <dbReference type="ARBA" id="ARBA00023136"/>
    </source>
</evidence>
<evidence type="ECO:0000256" key="9">
    <source>
        <dbReference type="ARBA" id="ARBA00047308"/>
    </source>
</evidence>
<dbReference type="AlphaFoldDB" id="A0AA87U360"/>
<dbReference type="InterPro" id="IPR044492">
    <property type="entry name" value="P_typ_ATPase_HD_dom"/>
</dbReference>
<dbReference type="GO" id="GO:0005524">
    <property type="term" value="F:ATP binding"/>
    <property type="evidence" value="ECO:0007669"/>
    <property type="project" value="UniProtKB-UniRule"/>
</dbReference>
<dbReference type="Pfam" id="PF00702">
    <property type="entry name" value="Hydrolase"/>
    <property type="match status" value="1"/>
</dbReference>
<dbReference type="Gene3D" id="3.40.1110.10">
    <property type="entry name" value="Calcium-transporting ATPase, cytoplasmic domain N"/>
    <property type="match status" value="1"/>
</dbReference>
<evidence type="ECO:0000313" key="13">
    <source>
        <dbReference type="Proteomes" id="UP000026941"/>
    </source>
</evidence>
<dbReference type="GO" id="GO:0015086">
    <property type="term" value="F:cadmium ion transmembrane transporter activity"/>
    <property type="evidence" value="ECO:0007669"/>
    <property type="project" value="TreeGrafter"/>
</dbReference>
<comment type="subcellular location">
    <subcellularLocation>
        <location evidence="10">Cell membrane</location>
    </subcellularLocation>
    <subcellularLocation>
        <location evidence="1">Membrane</location>
    </subcellularLocation>
</comment>
<keyword evidence="6 10" id="KW-1133">Transmembrane helix</keyword>
<reference evidence="12 13" key="1">
    <citation type="submission" date="2014-05" db="EMBL/GenBank/DDBJ databases">
        <title>Whole genome shotgun sequence of Rhizobium rhizogenes NBRC 13257.</title>
        <authorList>
            <person name="Katano-Makiyama Y."/>
            <person name="Hosoyama A."/>
            <person name="Hashimoto M."/>
            <person name="Hosoyama Y."/>
            <person name="Noguchi M."/>
            <person name="Tsuchikane K."/>
            <person name="Kimura A."/>
            <person name="Ohji S."/>
            <person name="Ichikawa N."/>
            <person name="Yamazoe A."/>
            <person name="Fujita N."/>
        </authorList>
    </citation>
    <scope>NUCLEOTIDE SEQUENCE [LARGE SCALE GENOMIC DNA]</scope>
    <source>
        <strain evidence="12 13">NBRC 13257</strain>
    </source>
</reference>
<dbReference type="SFLD" id="SFLDS00003">
    <property type="entry name" value="Haloacid_Dehalogenase"/>
    <property type="match status" value="1"/>
</dbReference>
<dbReference type="EC" id="7.2.2.12" evidence="8"/>
<dbReference type="Gene3D" id="2.70.150.10">
    <property type="entry name" value="Calcium-transporting ATPase, cytoplasmic transduction domain A"/>
    <property type="match status" value="1"/>
</dbReference>
<feature type="transmembrane region" description="Helical" evidence="10">
    <location>
        <begin position="279"/>
        <end position="298"/>
    </location>
</feature>
<dbReference type="SUPFAM" id="SSF56784">
    <property type="entry name" value="HAD-like"/>
    <property type="match status" value="1"/>
</dbReference>
<dbReference type="InterPro" id="IPR036412">
    <property type="entry name" value="HAD-like_sf"/>
</dbReference>
<comment type="caution">
    <text evidence="12">The sequence shown here is derived from an EMBL/GenBank/DDBJ whole genome shotgun (WGS) entry which is preliminary data.</text>
</comment>
<dbReference type="InterPro" id="IPR008250">
    <property type="entry name" value="ATPase_P-typ_transduc_dom_A_sf"/>
</dbReference>
<organism evidence="12 13">
    <name type="scientific">Rhizobium rhizogenes NBRC 13257</name>
    <dbReference type="NCBI Taxonomy" id="1220581"/>
    <lineage>
        <taxon>Bacteria</taxon>
        <taxon>Pseudomonadati</taxon>
        <taxon>Pseudomonadota</taxon>
        <taxon>Alphaproteobacteria</taxon>
        <taxon>Hyphomicrobiales</taxon>
        <taxon>Rhizobiaceae</taxon>
        <taxon>Rhizobium/Agrobacterium group</taxon>
        <taxon>Rhizobium</taxon>
    </lineage>
</organism>
<dbReference type="InterPro" id="IPR023299">
    <property type="entry name" value="ATPase_P-typ_cyto_dom_N"/>
</dbReference>
<keyword evidence="5" id="KW-1278">Translocase</keyword>
<comment type="catalytic activity">
    <reaction evidence="9">
        <text>Zn(2+)(in) + ATP + H2O = Zn(2+)(out) + ADP + phosphate + H(+)</text>
        <dbReference type="Rhea" id="RHEA:20621"/>
        <dbReference type="ChEBI" id="CHEBI:15377"/>
        <dbReference type="ChEBI" id="CHEBI:15378"/>
        <dbReference type="ChEBI" id="CHEBI:29105"/>
        <dbReference type="ChEBI" id="CHEBI:30616"/>
        <dbReference type="ChEBI" id="CHEBI:43474"/>
        <dbReference type="ChEBI" id="CHEBI:456216"/>
        <dbReference type="EC" id="7.2.2.12"/>
    </reaction>
</comment>
<dbReference type="SUPFAM" id="SSF81665">
    <property type="entry name" value="Calcium ATPase, transmembrane domain M"/>
    <property type="match status" value="1"/>
</dbReference>
<dbReference type="InterPro" id="IPR001757">
    <property type="entry name" value="P_typ_ATPase"/>
</dbReference>
<feature type="domain" description="P-type ATPase A" evidence="11">
    <location>
        <begin position="165"/>
        <end position="263"/>
    </location>
</feature>
<dbReference type="GO" id="GO:0046872">
    <property type="term" value="F:metal ion binding"/>
    <property type="evidence" value="ECO:0007669"/>
    <property type="project" value="UniProtKB-KW"/>
</dbReference>
<dbReference type="NCBIfam" id="TIGR01494">
    <property type="entry name" value="ATPase_P-type"/>
    <property type="match status" value="1"/>
</dbReference>
<evidence type="ECO:0000256" key="1">
    <source>
        <dbReference type="ARBA" id="ARBA00004370"/>
    </source>
</evidence>
<proteinExistence type="inferred from homology"/>
<keyword evidence="10" id="KW-1003">Cell membrane</keyword>
<keyword evidence="4 10" id="KW-0479">Metal-binding</keyword>
<dbReference type="GO" id="GO:0016887">
    <property type="term" value="F:ATP hydrolysis activity"/>
    <property type="evidence" value="ECO:0007669"/>
    <property type="project" value="InterPro"/>
</dbReference>
<dbReference type="InterPro" id="IPR027256">
    <property type="entry name" value="P-typ_ATPase_IB"/>
</dbReference>
<dbReference type="GO" id="GO:0005886">
    <property type="term" value="C:plasma membrane"/>
    <property type="evidence" value="ECO:0007669"/>
    <property type="project" value="UniProtKB-SubCell"/>
</dbReference>
<dbReference type="InterPro" id="IPR023214">
    <property type="entry name" value="HAD_sf"/>
</dbReference>
<feature type="transmembrane region" description="Helical" evidence="10">
    <location>
        <begin position="83"/>
        <end position="102"/>
    </location>
</feature>
<dbReference type="NCBIfam" id="TIGR01525">
    <property type="entry name" value="ATPase-IB_hvy"/>
    <property type="match status" value="1"/>
</dbReference>
<dbReference type="SFLD" id="SFLDF00027">
    <property type="entry name" value="p-type_atpase"/>
    <property type="match status" value="1"/>
</dbReference>
<evidence type="ECO:0000256" key="2">
    <source>
        <dbReference type="ARBA" id="ARBA00006024"/>
    </source>
</evidence>
<keyword evidence="10" id="KW-0547">Nucleotide-binding</keyword>
<feature type="transmembrane region" description="Helical" evidence="10">
    <location>
        <begin position="58"/>
        <end position="76"/>
    </location>
</feature>
<gene>
    <name evidence="12" type="ORF">RRH01S_03_03640</name>
</gene>
<evidence type="ECO:0000256" key="6">
    <source>
        <dbReference type="ARBA" id="ARBA00022989"/>
    </source>
</evidence>
<dbReference type="InterPro" id="IPR023298">
    <property type="entry name" value="ATPase_P-typ_TM_dom_sf"/>
</dbReference>
<feature type="transmembrane region" description="Helical" evidence="10">
    <location>
        <begin position="612"/>
        <end position="631"/>
    </location>
</feature>
<keyword evidence="7 10" id="KW-0472">Membrane</keyword>
<dbReference type="GO" id="GO:0016463">
    <property type="term" value="F:P-type zinc transporter activity"/>
    <property type="evidence" value="ECO:0007669"/>
    <property type="project" value="UniProtKB-EC"/>
</dbReference>
<accession>A0AA87U360</accession>
<dbReference type="PRINTS" id="PR00119">
    <property type="entry name" value="CATATPASE"/>
</dbReference>
<dbReference type="Proteomes" id="UP000026941">
    <property type="component" value="Unassembled WGS sequence"/>
</dbReference>
<dbReference type="Pfam" id="PF00122">
    <property type="entry name" value="E1-E2_ATPase"/>
    <property type="match status" value="1"/>
</dbReference>
<keyword evidence="3 10" id="KW-0812">Transmembrane</keyword>
<evidence type="ECO:0000259" key="11">
    <source>
        <dbReference type="Pfam" id="PF00122"/>
    </source>
</evidence>
<evidence type="ECO:0000256" key="4">
    <source>
        <dbReference type="ARBA" id="ARBA00022723"/>
    </source>
</evidence>
<dbReference type="SFLD" id="SFLDG00002">
    <property type="entry name" value="C1.7:_P-type_atpase_like"/>
    <property type="match status" value="1"/>
</dbReference>
<evidence type="ECO:0000256" key="5">
    <source>
        <dbReference type="ARBA" id="ARBA00022967"/>
    </source>
</evidence>
<dbReference type="PANTHER" id="PTHR48085:SF5">
    <property type="entry name" value="CADMIUM_ZINC-TRANSPORTING ATPASE HMA4-RELATED"/>
    <property type="match status" value="1"/>
</dbReference>
<dbReference type="InterPro" id="IPR059000">
    <property type="entry name" value="ATPase_P-type_domA"/>
</dbReference>
<sequence length="682" mass="70402">MRQINVRCGGIGSNGSHEARLNIGPKPAFSRTQLAEPIMIFASVTSTVVSLLKTDGSSLVLIASSGLLAGLTFAVIDSVALASFVWALATLPILSALLLQTFRSLRRGDLGLDIVAALSMAFALSYGESLAANVVALMYAGGQMLEGYASGRAAREMTMLMGRMARTAFRYVGDRLELTPIEKIVAGDHIMIRQGEVLPVDGILLSARAILDESALTGEPLPVGRRAGEEVLSGSASIGPVFTVKALRPASESTYAAVVRLVETAQKSKAPMARLADRYGLVFLLMTVVIASTAWLLSDDPRRALAVLVIATPCPLILAVPVALMSGISRCASIGCLVKDGSALEALSRVRVAILDKTGTLTHGKAQVVAVGCGDWVDKDELLRLAASLDQASSHVMAAALIAAAHERNLLLSPPTNVEEVGGTGLEGMVDGRRVVIGGSRFVKSRSAPGASHAFEDHHRSGEAAVTVAIDGVVAGNIIMADPVRAEAISVLQRLRSAGIAKIVLASGDRLDVASHVGNILGIEQVLGEQTPASKVEAVIAAKSFGPVMMVGDGVNDAPALAAADVGVALGARGAAASSEAAGVVLLVDRLDPLASALVVARRTVAIARQSVVAGLGLSVAGMIAAAFGYLPPLHGALLQEVIDVAVILNALRALGPSKSEDDPYKQFANIATRPASKAQLS</sequence>
<evidence type="ECO:0000256" key="3">
    <source>
        <dbReference type="ARBA" id="ARBA00022692"/>
    </source>
</evidence>
<protein>
    <recommendedName>
        <fullName evidence="8">P-type Zn(2+) transporter</fullName>
        <ecNumber evidence="8">7.2.2.12</ecNumber>
    </recommendedName>
</protein>
<dbReference type="PROSITE" id="PS00154">
    <property type="entry name" value="ATPASE_E1_E2"/>
    <property type="match status" value="1"/>
</dbReference>
<keyword evidence="10" id="KW-0067">ATP-binding</keyword>
<dbReference type="Gene3D" id="3.40.50.1000">
    <property type="entry name" value="HAD superfamily/HAD-like"/>
    <property type="match status" value="1"/>
</dbReference>
<evidence type="ECO:0000256" key="8">
    <source>
        <dbReference type="ARBA" id="ARBA00039097"/>
    </source>
</evidence>
<dbReference type="InterPro" id="IPR051014">
    <property type="entry name" value="Cation_Transport_ATPase_IB"/>
</dbReference>
<feature type="transmembrane region" description="Helical" evidence="10">
    <location>
        <begin position="304"/>
        <end position="324"/>
    </location>
</feature>
<dbReference type="EMBL" id="BAYX01000003">
    <property type="protein sequence ID" value="GAJ92291.1"/>
    <property type="molecule type" value="Genomic_DNA"/>
</dbReference>
<name>A0AA87U360_RHIRH</name>
<dbReference type="InterPro" id="IPR018303">
    <property type="entry name" value="ATPase_P-typ_P_site"/>
</dbReference>
<dbReference type="PANTHER" id="PTHR48085">
    <property type="entry name" value="CADMIUM/ZINC-TRANSPORTING ATPASE HMA2-RELATED"/>
    <property type="match status" value="1"/>
</dbReference>
<evidence type="ECO:0000313" key="12">
    <source>
        <dbReference type="EMBL" id="GAJ92291.1"/>
    </source>
</evidence>
<comment type="similarity">
    <text evidence="2 10">Belongs to the cation transport ATPase (P-type) (TC 3.A.3) family. Type IB subfamily.</text>
</comment>